<evidence type="ECO:0000256" key="4">
    <source>
        <dbReference type="PIRSR" id="PIRSR036894-2"/>
    </source>
</evidence>
<organism evidence="6 7">
    <name type="scientific">Alkalibaculum bacchi</name>
    <dbReference type="NCBI Taxonomy" id="645887"/>
    <lineage>
        <taxon>Bacteria</taxon>
        <taxon>Bacillati</taxon>
        <taxon>Bacillota</taxon>
        <taxon>Clostridia</taxon>
        <taxon>Eubacteriales</taxon>
        <taxon>Eubacteriaceae</taxon>
        <taxon>Alkalibaculum</taxon>
    </lineage>
</organism>
<dbReference type="RefSeq" id="WP_113921182.1">
    <property type="nucleotide sequence ID" value="NZ_QNRX01000014.1"/>
</dbReference>
<feature type="binding site" evidence="3">
    <location>
        <position position="168"/>
    </location>
    <ligand>
        <name>Zn(2+)</name>
        <dbReference type="ChEBI" id="CHEBI:29105"/>
    </ligand>
</feature>
<keyword evidence="2 3" id="KW-0862">Zinc</keyword>
<accession>A0A366I1Z0</accession>
<comment type="cofactor">
    <cofactor evidence="3">
        <name>Zn(2+)</name>
        <dbReference type="ChEBI" id="CHEBI:29105"/>
    </cofactor>
    <text evidence="3">Binds 1 zinc ion per subunit.</text>
</comment>
<dbReference type="SUPFAM" id="SSF51182">
    <property type="entry name" value="RmlC-like cupins"/>
    <property type="match status" value="1"/>
</dbReference>
<dbReference type="Gene3D" id="2.60.120.10">
    <property type="entry name" value="Jelly Rolls"/>
    <property type="match status" value="1"/>
</dbReference>
<dbReference type="OrthoDB" id="9808275at2"/>
<dbReference type="AlphaFoldDB" id="A0A366I1Z0"/>
<dbReference type="GO" id="GO:0005975">
    <property type="term" value="P:carbohydrate metabolic process"/>
    <property type="evidence" value="ECO:0007669"/>
    <property type="project" value="InterPro"/>
</dbReference>
<dbReference type="InterPro" id="IPR014628">
    <property type="entry name" value="Man6P_isomerase_Firm_short"/>
</dbReference>
<dbReference type="InterPro" id="IPR014710">
    <property type="entry name" value="RmlC-like_jellyroll"/>
</dbReference>
<comment type="caution">
    <text evidence="6">The sequence shown here is derived from an EMBL/GenBank/DDBJ whole genome shotgun (WGS) entry which is preliminary data.</text>
</comment>
<name>A0A366I1Z0_9FIRM</name>
<evidence type="ECO:0000256" key="1">
    <source>
        <dbReference type="ARBA" id="ARBA00022723"/>
    </source>
</evidence>
<dbReference type="PANTHER" id="PTHR42742">
    <property type="entry name" value="TRANSCRIPTIONAL REPRESSOR MPRA"/>
    <property type="match status" value="1"/>
</dbReference>
<evidence type="ECO:0000313" key="7">
    <source>
        <dbReference type="Proteomes" id="UP000253490"/>
    </source>
</evidence>
<dbReference type="GO" id="GO:0008270">
    <property type="term" value="F:zinc ion binding"/>
    <property type="evidence" value="ECO:0007669"/>
    <property type="project" value="InterPro"/>
</dbReference>
<dbReference type="PIRSF" id="PIRSF036894">
    <property type="entry name" value="PMI_Firm_short"/>
    <property type="match status" value="1"/>
</dbReference>
<dbReference type="InterPro" id="IPR011051">
    <property type="entry name" value="RmlC_Cupin_sf"/>
</dbReference>
<evidence type="ECO:0000256" key="2">
    <source>
        <dbReference type="ARBA" id="ARBA00022833"/>
    </source>
</evidence>
<dbReference type="Proteomes" id="UP000253490">
    <property type="component" value="Unassembled WGS sequence"/>
</dbReference>
<dbReference type="PANTHER" id="PTHR42742:SF3">
    <property type="entry name" value="FRUCTOKINASE"/>
    <property type="match status" value="1"/>
</dbReference>
<feature type="domain" description="Phosphomannose isomerase type I catalytic" evidence="5">
    <location>
        <begin position="30"/>
        <end position="102"/>
    </location>
</feature>
<dbReference type="CDD" id="cd07010">
    <property type="entry name" value="cupin_PMI_type_I_N_bac"/>
    <property type="match status" value="1"/>
</dbReference>
<keyword evidence="6" id="KW-0413">Isomerase</keyword>
<keyword evidence="1 3" id="KW-0479">Metal-binding</keyword>
<dbReference type="GO" id="GO:0004476">
    <property type="term" value="F:mannose-6-phosphate isomerase activity"/>
    <property type="evidence" value="ECO:0007669"/>
    <property type="project" value="InterPro"/>
</dbReference>
<feature type="binding site" evidence="3">
    <location>
        <position position="111"/>
    </location>
    <ligand>
        <name>Zn(2+)</name>
        <dbReference type="ChEBI" id="CHEBI:29105"/>
    </ligand>
</feature>
<reference evidence="6 7" key="1">
    <citation type="submission" date="2018-06" db="EMBL/GenBank/DDBJ databases">
        <title>Genomic Encyclopedia of Type Strains, Phase IV (KMG-IV): sequencing the most valuable type-strain genomes for metagenomic binning, comparative biology and taxonomic classification.</title>
        <authorList>
            <person name="Goeker M."/>
        </authorList>
    </citation>
    <scope>NUCLEOTIDE SEQUENCE [LARGE SCALE GENOMIC DNA]</scope>
    <source>
        <strain evidence="6 7">DSM 22112</strain>
    </source>
</reference>
<feature type="binding site" evidence="3">
    <location>
        <position position="93"/>
    </location>
    <ligand>
        <name>Zn(2+)</name>
        <dbReference type="ChEBI" id="CHEBI:29105"/>
    </ligand>
</feature>
<keyword evidence="7" id="KW-1185">Reference proteome</keyword>
<sequence length="299" mass="34303">MLILETISLPTLWGGQKLYSYGGDTNIEKLGQLYTIAADDELSNRILNGKYKGDNLRDVYRKNPQIFGENTPIEFPLLIGFVDARENLSLQVHPNNEYCKQYEGKEMGKCESWIFIEPPTSGEIYNGCKTKTRELVQENIHTGNWDNIIDTLPVKKDQYVYVEAGTLHALTAGSLVYEIQQSTNLTYRFYDYDRVDKLGNKRPLHLDKALDVLDTEKKSLAENIQIGERREEEYYNIMLYNIEGQFKNNSDTYFCITVLEGSTTLDEVKICKGMSFILFSGEEIYVEDKLKCVIASSKI</sequence>
<dbReference type="EMBL" id="QNRX01000014">
    <property type="protein sequence ID" value="RBP61355.1"/>
    <property type="molecule type" value="Genomic_DNA"/>
</dbReference>
<evidence type="ECO:0000256" key="3">
    <source>
        <dbReference type="PIRSR" id="PIRSR036894-1"/>
    </source>
</evidence>
<feature type="active site" evidence="4">
    <location>
        <position position="188"/>
    </location>
</feature>
<gene>
    <name evidence="6" type="ORF">DES36_11437</name>
</gene>
<proteinExistence type="predicted"/>
<dbReference type="InterPro" id="IPR046457">
    <property type="entry name" value="PMI_typeI_cat"/>
</dbReference>
<evidence type="ECO:0000259" key="5">
    <source>
        <dbReference type="Pfam" id="PF20511"/>
    </source>
</evidence>
<evidence type="ECO:0000313" key="6">
    <source>
        <dbReference type="EMBL" id="RBP61355.1"/>
    </source>
</evidence>
<dbReference type="InterPro" id="IPR051804">
    <property type="entry name" value="Carb_Metab_Reg_Kinase/Isom"/>
</dbReference>
<dbReference type="Pfam" id="PF20511">
    <property type="entry name" value="PMI_typeI_cat"/>
    <property type="match status" value="1"/>
</dbReference>
<protein>
    <submittedName>
        <fullName evidence="6">Mannose-6-phosphate isomerase type 1</fullName>
    </submittedName>
</protein>